<dbReference type="NCBIfam" id="NF002874">
    <property type="entry name" value="PRK03244.1"/>
    <property type="match status" value="1"/>
</dbReference>
<dbReference type="Proteomes" id="UP000234462">
    <property type="component" value="Unassembled WGS sequence"/>
</dbReference>
<evidence type="ECO:0000256" key="3">
    <source>
        <dbReference type="ARBA" id="ARBA00022605"/>
    </source>
</evidence>
<dbReference type="InterPro" id="IPR050103">
    <property type="entry name" value="Class-III_PLP-dep_AT"/>
</dbReference>
<dbReference type="InterPro" id="IPR015422">
    <property type="entry name" value="PyrdxlP-dep_Trfase_small"/>
</dbReference>
<dbReference type="InterPro" id="IPR015421">
    <property type="entry name" value="PyrdxlP-dep_Trfase_major"/>
</dbReference>
<dbReference type="InterPro" id="IPR015424">
    <property type="entry name" value="PyrdxlP-dep_Trfase"/>
</dbReference>
<reference evidence="9" key="1">
    <citation type="submission" date="2017-03" db="EMBL/GenBank/DDBJ databases">
        <authorList>
            <person name="Monnet C."/>
        </authorList>
    </citation>
    <scope>NUCLEOTIDE SEQUENCE [LARGE SCALE GENOMIC DNA]</scope>
    <source>
        <strain evidence="9">SJ5-8</strain>
    </source>
</reference>
<dbReference type="CDD" id="cd00610">
    <property type="entry name" value="OAT_like"/>
    <property type="match status" value="1"/>
</dbReference>
<dbReference type="RefSeq" id="WP_246075973.1">
    <property type="nucleotide sequence ID" value="NZ_FXZM01000003.1"/>
</dbReference>
<proteinExistence type="inferred from homology"/>
<dbReference type="GO" id="GO:0003992">
    <property type="term" value="F:N2-acetyl-L-ornithine:2-oxoglutarate 5-aminotransferase activity"/>
    <property type="evidence" value="ECO:0007669"/>
    <property type="project" value="UniProtKB-EC"/>
</dbReference>
<dbReference type="Pfam" id="PF00202">
    <property type="entry name" value="Aminotran_3"/>
    <property type="match status" value="1"/>
</dbReference>
<evidence type="ECO:0000256" key="6">
    <source>
        <dbReference type="ARBA" id="ARBA00029440"/>
    </source>
</evidence>
<gene>
    <name evidence="8" type="ORF">BJEO58_00951</name>
</gene>
<keyword evidence="3" id="KW-0028">Amino-acid biosynthesis</keyword>
<dbReference type="Gene3D" id="3.40.640.10">
    <property type="entry name" value="Type I PLP-dependent aspartate aminotransferase-like (Major domain)"/>
    <property type="match status" value="1"/>
</dbReference>
<dbReference type="PROSITE" id="PS00600">
    <property type="entry name" value="AA_TRANSFER_CLASS_3"/>
    <property type="match status" value="1"/>
</dbReference>
<keyword evidence="2 8" id="KW-0032">Aminotransferase</keyword>
<dbReference type="InterPro" id="IPR004636">
    <property type="entry name" value="AcOrn/SuccOrn_fam"/>
</dbReference>
<evidence type="ECO:0000256" key="7">
    <source>
        <dbReference type="RuleBase" id="RU003560"/>
    </source>
</evidence>
<dbReference type="PANTHER" id="PTHR11986:SF79">
    <property type="entry name" value="ACETYLORNITHINE AMINOTRANSFERASE, MITOCHONDRIAL"/>
    <property type="match status" value="1"/>
</dbReference>
<comment type="pathway">
    <text evidence="6">Amino-acid biosynthesis.</text>
</comment>
<dbReference type="EC" id="2.6.1.11" evidence="8"/>
<dbReference type="PIRSF" id="PIRSF000521">
    <property type="entry name" value="Transaminase_4ab_Lys_Orn"/>
    <property type="match status" value="1"/>
</dbReference>
<evidence type="ECO:0000313" key="8">
    <source>
        <dbReference type="EMBL" id="SMY11366.1"/>
    </source>
</evidence>
<dbReference type="Gene3D" id="3.90.1150.10">
    <property type="entry name" value="Aspartate Aminotransferase, domain 1"/>
    <property type="match status" value="1"/>
</dbReference>
<evidence type="ECO:0000256" key="2">
    <source>
        <dbReference type="ARBA" id="ARBA00022576"/>
    </source>
</evidence>
<dbReference type="PANTHER" id="PTHR11986">
    <property type="entry name" value="AMINOTRANSFERASE CLASS III"/>
    <property type="match status" value="1"/>
</dbReference>
<dbReference type="AlphaFoldDB" id="A0A2H1L392"/>
<organism evidence="8 9">
    <name type="scientific">Brevibacterium jeotgali</name>
    <dbReference type="NCBI Taxonomy" id="1262550"/>
    <lineage>
        <taxon>Bacteria</taxon>
        <taxon>Bacillati</taxon>
        <taxon>Actinomycetota</taxon>
        <taxon>Actinomycetes</taxon>
        <taxon>Micrococcales</taxon>
        <taxon>Brevibacteriaceae</taxon>
        <taxon>Brevibacterium</taxon>
    </lineage>
</organism>
<keyword evidence="5 7" id="KW-0663">Pyridoxal phosphate</keyword>
<evidence type="ECO:0000313" key="9">
    <source>
        <dbReference type="Proteomes" id="UP000234462"/>
    </source>
</evidence>
<dbReference type="FunFam" id="3.40.640.10:FF:000004">
    <property type="entry name" value="Acetylornithine aminotransferase"/>
    <property type="match status" value="1"/>
</dbReference>
<keyword evidence="4 8" id="KW-0808">Transferase</keyword>
<protein>
    <submittedName>
        <fullName evidence="8">Acetylornithine aminotransferase apoenzyme</fullName>
        <ecNumber evidence="8">2.6.1.11</ecNumber>
    </submittedName>
</protein>
<comment type="cofactor">
    <cofactor evidence="1">
        <name>pyridoxal 5'-phosphate</name>
        <dbReference type="ChEBI" id="CHEBI:597326"/>
    </cofactor>
</comment>
<dbReference type="NCBIfam" id="TIGR00707">
    <property type="entry name" value="argD"/>
    <property type="match status" value="1"/>
</dbReference>
<dbReference type="InterPro" id="IPR005814">
    <property type="entry name" value="Aminotrans_3"/>
</dbReference>
<name>A0A2H1L392_9MICO</name>
<dbReference type="GO" id="GO:0042802">
    <property type="term" value="F:identical protein binding"/>
    <property type="evidence" value="ECO:0007669"/>
    <property type="project" value="TreeGrafter"/>
</dbReference>
<evidence type="ECO:0000256" key="5">
    <source>
        <dbReference type="ARBA" id="ARBA00022898"/>
    </source>
</evidence>
<dbReference type="SUPFAM" id="SSF53383">
    <property type="entry name" value="PLP-dependent transferases"/>
    <property type="match status" value="1"/>
</dbReference>
<keyword evidence="9" id="KW-1185">Reference proteome</keyword>
<dbReference type="InterPro" id="IPR049704">
    <property type="entry name" value="Aminotrans_3_PPA_site"/>
</dbReference>
<sequence length="415" mass="42334">MTDTEGTGMMTGTSEWRSHHEAAILPALGRPQRLLVRGEGALVWDETGAQYVDLLAGIAVNALGHAHPAIVEALTAQASTLGHISNFFASPPQIALAERILALASAPVGSSVYFSNSGAEANEAALKITRRTGRSKIVAVDGSFHGRTMGALALTAKTAYREPFEPGVPGVVHVPFGDEAALRAAVDADTAAVVLEPIQGESGVRRHPAGYLTAAREATDSVGALLVLDEVQTGIGRTGSWFAFQDPHIGEGVTPDVITLAKGLGGGMPIGATLTFGDRVTGLLTPGQHGSTFSGNPLATAVGLAVLTTIQDEDLLARAADLGGRMRTALAALPQITEVSGAGLLIGMELRDGNAKAVAGAALDAGWIVNPVTETRLRIAPPLIITDDQLLGFADALPGLIASVAPGAADAEGGA</sequence>
<comment type="similarity">
    <text evidence="7">Belongs to the class-III pyridoxal-phosphate-dependent aminotransferase family.</text>
</comment>
<dbReference type="EMBL" id="FXZM01000003">
    <property type="protein sequence ID" value="SMY11366.1"/>
    <property type="molecule type" value="Genomic_DNA"/>
</dbReference>
<evidence type="ECO:0000256" key="1">
    <source>
        <dbReference type="ARBA" id="ARBA00001933"/>
    </source>
</evidence>
<evidence type="ECO:0000256" key="4">
    <source>
        <dbReference type="ARBA" id="ARBA00022679"/>
    </source>
</evidence>
<accession>A0A2H1L392</accession>
<dbReference type="GO" id="GO:0006526">
    <property type="term" value="P:L-arginine biosynthetic process"/>
    <property type="evidence" value="ECO:0007669"/>
    <property type="project" value="UniProtKB-ARBA"/>
</dbReference>
<dbReference type="GO" id="GO:0030170">
    <property type="term" value="F:pyridoxal phosphate binding"/>
    <property type="evidence" value="ECO:0007669"/>
    <property type="project" value="InterPro"/>
</dbReference>